<dbReference type="PANTHER" id="PTHR33295:SF18">
    <property type="entry name" value="AAA+ ATPASE DOMAIN-CONTAINING PROTEIN"/>
    <property type="match status" value="1"/>
</dbReference>
<accession>A0A174ZEY7</accession>
<feature type="domain" description="AAA" evidence="1">
    <location>
        <begin position="21"/>
        <end position="151"/>
    </location>
</feature>
<evidence type="ECO:0008006" key="5">
    <source>
        <dbReference type="Google" id="ProtNLM"/>
    </source>
</evidence>
<dbReference type="InterPro" id="IPR041682">
    <property type="entry name" value="AAA_14"/>
</dbReference>
<organism evidence="3 4">
    <name type="scientific">[Eubacterium] siraeum</name>
    <dbReference type="NCBI Taxonomy" id="39492"/>
    <lineage>
        <taxon>Bacteria</taxon>
        <taxon>Bacillati</taxon>
        <taxon>Bacillota</taxon>
        <taxon>Clostridia</taxon>
        <taxon>Eubacteriales</taxon>
        <taxon>Oscillospiraceae</taxon>
        <taxon>Oscillospiraceae incertae sedis</taxon>
    </lineage>
</organism>
<reference evidence="3 4" key="1">
    <citation type="submission" date="2015-09" db="EMBL/GenBank/DDBJ databases">
        <authorList>
            <consortium name="Pathogen Informatics"/>
        </authorList>
    </citation>
    <scope>NUCLEOTIDE SEQUENCE [LARGE SCALE GENOMIC DNA]</scope>
    <source>
        <strain evidence="3 4">2789STDY5834928</strain>
    </source>
</reference>
<sequence>MEIKRDYYLNKLIAKKHNGLIKVITGIRRCGKSYLLFTLFKNHLTESGVADDHIIEIPFDSFENKKYRDPEILYPYVKEQIADGGMYYILLDEVQLLDEFESVLNGFMRMKNVDVYVTGSNARFLSKDIITEFRGRGDELHIQPLSFAEFMSVYDGNKYDGWNEYVLYGGLPPVVLLRTAEQKIELLKSLFQETYINDIISRHSVKHRDEFEELINILASAIGSLTNPKKLTDTFKSKKNKVISSNTIKSYLDYLCDAYVVSRATRYDIKGKKYIDTPQKYYFSDVGIRNACINFRQLEENHTMENVIYNELIARNFNVDVGIITSTGKDNDGKFVRKQLEVDFVCNKGSKRYYIQSAFSIPDREKMEQESNSLLRIDDSFKKIIVVKDLPAPTYTEDGILVISVYDFLLNSNSLDM</sequence>
<dbReference type="EMBL" id="CZBY01000002">
    <property type="protein sequence ID" value="CUQ81700.1"/>
    <property type="molecule type" value="Genomic_DNA"/>
</dbReference>
<dbReference type="Pfam" id="PF13173">
    <property type="entry name" value="AAA_14"/>
    <property type="match status" value="1"/>
</dbReference>
<proteinExistence type="predicted"/>
<dbReference type="STRING" id="39492.ERS852540_00323"/>
<dbReference type="InterPro" id="IPR025420">
    <property type="entry name" value="DUF4143"/>
</dbReference>
<gene>
    <name evidence="3" type="ORF">ERS852540_00323</name>
</gene>
<name>A0A174ZEY7_9FIRM</name>
<dbReference type="PANTHER" id="PTHR33295">
    <property type="entry name" value="ATPASE"/>
    <property type="match status" value="1"/>
</dbReference>
<evidence type="ECO:0000313" key="4">
    <source>
        <dbReference type="Proteomes" id="UP000095662"/>
    </source>
</evidence>
<evidence type="ECO:0000259" key="2">
    <source>
        <dbReference type="Pfam" id="PF13635"/>
    </source>
</evidence>
<evidence type="ECO:0000259" key="1">
    <source>
        <dbReference type="Pfam" id="PF13173"/>
    </source>
</evidence>
<dbReference type="AlphaFoldDB" id="A0A174ZEY7"/>
<evidence type="ECO:0000313" key="3">
    <source>
        <dbReference type="EMBL" id="CUQ81700.1"/>
    </source>
</evidence>
<dbReference type="InterPro" id="IPR027417">
    <property type="entry name" value="P-loop_NTPase"/>
</dbReference>
<dbReference type="Pfam" id="PF13635">
    <property type="entry name" value="DUF4143"/>
    <property type="match status" value="1"/>
</dbReference>
<dbReference type="SUPFAM" id="SSF52540">
    <property type="entry name" value="P-loop containing nucleoside triphosphate hydrolases"/>
    <property type="match status" value="1"/>
</dbReference>
<feature type="domain" description="DUF4143" evidence="2">
    <location>
        <begin position="198"/>
        <end position="356"/>
    </location>
</feature>
<dbReference type="Proteomes" id="UP000095662">
    <property type="component" value="Unassembled WGS sequence"/>
</dbReference>
<dbReference type="OrthoDB" id="9801684at2"/>
<protein>
    <recommendedName>
        <fullName evidence="5">Archaeal ATPase</fullName>
    </recommendedName>
</protein>